<protein>
    <recommendedName>
        <fullName evidence="5">Secreted protein</fullName>
    </recommendedName>
</protein>
<evidence type="ECO:0000256" key="2">
    <source>
        <dbReference type="SAM" id="Phobius"/>
    </source>
</evidence>
<keyword evidence="4" id="KW-1185">Reference proteome</keyword>
<dbReference type="Proteomes" id="UP001429564">
    <property type="component" value="Unassembled WGS sequence"/>
</dbReference>
<keyword evidence="2" id="KW-0472">Membrane</keyword>
<organism evidence="3 4">
    <name type="scientific">Parasedimentitalea denitrificans</name>
    <dbReference type="NCBI Taxonomy" id="2211118"/>
    <lineage>
        <taxon>Bacteria</taxon>
        <taxon>Pseudomonadati</taxon>
        <taxon>Pseudomonadota</taxon>
        <taxon>Alphaproteobacteria</taxon>
        <taxon>Rhodobacterales</taxon>
        <taxon>Paracoccaceae</taxon>
        <taxon>Parasedimentitalea</taxon>
    </lineage>
</organism>
<keyword evidence="2" id="KW-0812">Transmembrane</keyword>
<accession>A0ABX0WAN7</accession>
<feature type="region of interest" description="Disordered" evidence="1">
    <location>
        <begin position="71"/>
        <end position="93"/>
    </location>
</feature>
<dbReference type="EMBL" id="QHLQ01000019">
    <property type="protein sequence ID" value="NIZ62597.1"/>
    <property type="molecule type" value="Genomic_DNA"/>
</dbReference>
<evidence type="ECO:0008006" key="5">
    <source>
        <dbReference type="Google" id="ProtNLM"/>
    </source>
</evidence>
<comment type="caution">
    <text evidence="3">The sequence shown here is derived from an EMBL/GenBank/DDBJ whole genome shotgun (WGS) entry which is preliminary data.</text>
</comment>
<gene>
    <name evidence="3" type="ORF">DL239_16620</name>
</gene>
<evidence type="ECO:0000313" key="3">
    <source>
        <dbReference type="EMBL" id="NIZ62597.1"/>
    </source>
</evidence>
<proteinExistence type="predicted"/>
<feature type="compositionally biased region" description="Pro residues" evidence="1">
    <location>
        <begin position="83"/>
        <end position="93"/>
    </location>
</feature>
<evidence type="ECO:0000256" key="1">
    <source>
        <dbReference type="SAM" id="MobiDB-lite"/>
    </source>
</evidence>
<feature type="transmembrane region" description="Helical" evidence="2">
    <location>
        <begin position="48"/>
        <end position="65"/>
    </location>
</feature>
<keyword evidence="2" id="KW-1133">Transmembrane helix</keyword>
<reference evidence="3 4" key="1">
    <citation type="submission" date="2018-05" db="EMBL/GenBank/DDBJ databases">
        <authorList>
            <person name="Zhang Y.-J."/>
        </authorList>
    </citation>
    <scope>NUCLEOTIDE SEQUENCE [LARGE SCALE GENOMIC DNA]</scope>
    <source>
        <strain evidence="3 4">CY04</strain>
    </source>
</reference>
<name>A0ABX0WAN7_9RHOB</name>
<evidence type="ECO:0000313" key="4">
    <source>
        <dbReference type="Proteomes" id="UP001429564"/>
    </source>
</evidence>
<sequence>MTPNWKGSAMPSAIRPNLHRKFIAFVLATSIAITGLSAAPARADDDVAKLLAGLAVLGVLGVAINKERRKNRTVTRTRVDPTPSYPTPRPLPPQVTRYDLPKECLRYVPEFRDGRNLVGQRCLRKNYRHSVKSLPQQCRVTFWNGRQHKNAFKPRCLRRNGYRMVRR</sequence>